<dbReference type="EMBL" id="AAUX01000001">
    <property type="protein sequence ID" value="EAV46795.1"/>
    <property type="molecule type" value="Genomic_DNA"/>
</dbReference>
<dbReference type="GO" id="GO:0016491">
    <property type="term" value="F:oxidoreductase activity"/>
    <property type="evidence" value="ECO:0007669"/>
    <property type="project" value="InterPro"/>
</dbReference>
<feature type="binding site" evidence="7">
    <location>
        <position position="81"/>
    </location>
    <ligand>
        <name>[2Fe-2S] cluster</name>
        <dbReference type="ChEBI" id="CHEBI:190135"/>
    </ligand>
</feature>
<name>A0P5I5_9PROT</name>
<dbReference type="NCBIfam" id="NF004638">
    <property type="entry name" value="PRK05988.1"/>
    <property type="match status" value="1"/>
</dbReference>
<keyword evidence="9" id="KW-1185">Reference proteome</keyword>
<dbReference type="GO" id="GO:0051537">
    <property type="term" value="F:2 iron, 2 sulfur cluster binding"/>
    <property type="evidence" value="ECO:0007669"/>
    <property type="project" value="UniProtKB-KW"/>
</dbReference>
<keyword evidence="5 7" id="KW-0411">Iron-sulfur</keyword>
<comment type="caution">
    <text evidence="8">The sequence shown here is derived from an EMBL/GenBank/DDBJ whole genome shotgun (WGS) entry which is preliminary data.</text>
</comment>
<dbReference type="InterPro" id="IPR002023">
    <property type="entry name" value="NuoE-like"/>
</dbReference>
<dbReference type="PANTHER" id="PTHR43342:SF1">
    <property type="entry name" value="BIFURCATING [FEFE] HYDROGENASE GAMMA SUBUNIT"/>
    <property type="match status" value="1"/>
</dbReference>
<evidence type="ECO:0000256" key="2">
    <source>
        <dbReference type="ARBA" id="ARBA00022714"/>
    </source>
</evidence>
<keyword evidence="3 7" id="KW-0479">Metal-binding</keyword>
<dbReference type="InterPro" id="IPR041921">
    <property type="entry name" value="NuoE_N"/>
</dbReference>
<dbReference type="PIRSF" id="PIRSF000216">
    <property type="entry name" value="NADH_DH_24kDa"/>
    <property type="match status" value="1"/>
</dbReference>
<keyword evidence="4 7" id="KW-0408">Iron</keyword>
<dbReference type="GO" id="GO:0046872">
    <property type="term" value="F:metal ion binding"/>
    <property type="evidence" value="ECO:0007669"/>
    <property type="project" value="UniProtKB-KW"/>
</dbReference>
<dbReference type="Pfam" id="PF01257">
    <property type="entry name" value="2Fe-2S_thioredx"/>
    <property type="match status" value="1"/>
</dbReference>
<dbReference type="PANTHER" id="PTHR43342">
    <property type="entry name" value="NADH-QUINONE OXIDOREDUCTASE, E SUBUNIT"/>
    <property type="match status" value="1"/>
</dbReference>
<evidence type="ECO:0000256" key="4">
    <source>
        <dbReference type="ARBA" id="ARBA00023004"/>
    </source>
</evidence>
<evidence type="ECO:0000256" key="3">
    <source>
        <dbReference type="ARBA" id="ARBA00022723"/>
    </source>
</evidence>
<organism evidence="8 9">
    <name type="scientific">Methylophilales bacterium HTCC2181</name>
    <dbReference type="NCBI Taxonomy" id="383631"/>
    <lineage>
        <taxon>Bacteria</taxon>
        <taxon>Pseudomonadati</taxon>
        <taxon>Pseudomonadota</taxon>
        <taxon>Betaproteobacteria</taxon>
        <taxon>Nitrosomonadales</taxon>
        <taxon>OM43 clade</taxon>
    </lineage>
</organism>
<comment type="similarity">
    <text evidence="1">Belongs to the complex I 24 kDa subunit family.</text>
</comment>
<dbReference type="Gene3D" id="1.10.10.1590">
    <property type="entry name" value="NADH-quinone oxidoreductase subunit E"/>
    <property type="match status" value="1"/>
</dbReference>
<accession>A0P5I5</accession>
<dbReference type="SUPFAM" id="SSF52833">
    <property type="entry name" value="Thioredoxin-like"/>
    <property type="match status" value="1"/>
</dbReference>
<dbReference type="CDD" id="cd03081">
    <property type="entry name" value="TRX_Fd_NuoE_FDH_gamma"/>
    <property type="match status" value="1"/>
</dbReference>
<evidence type="ECO:0000313" key="8">
    <source>
        <dbReference type="EMBL" id="EAV46795.1"/>
    </source>
</evidence>
<evidence type="ECO:0000256" key="5">
    <source>
        <dbReference type="ARBA" id="ARBA00023014"/>
    </source>
</evidence>
<dbReference type="InterPro" id="IPR028431">
    <property type="entry name" value="NADP_DH_HndA-like"/>
</dbReference>
<comment type="cofactor">
    <cofactor evidence="7">
        <name>[2Fe-2S] cluster</name>
        <dbReference type="ChEBI" id="CHEBI:190135"/>
    </cofactor>
    <text evidence="7">Binds 1 [2Fe-2S] cluster.</text>
</comment>
<protein>
    <submittedName>
        <fullName evidence="8">ATP synthase subunit E</fullName>
    </submittedName>
</protein>
<keyword evidence="2 7" id="KW-0001">2Fe-2S</keyword>
<sequence length="157" mass="17427">MNLSETQRITIEKHVETFLTKPGALLPLMHAIQDSLGYIPEDSYPIISSAYNLSIAEIHGFVTFYHHFRTSPSGKNILQVCRAESCQSMGSESIENYCKKVLGVDYHETSKDGVITLEPVYCLGNCACSPSVMMNDKVIGRVTPEKIDNIIKAVKQS</sequence>
<gene>
    <name evidence="8" type="ORF">MB2181_01940</name>
</gene>
<feature type="binding site" evidence="7">
    <location>
        <position position="122"/>
    </location>
    <ligand>
        <name>[2Fe-2S] cluster</name>
        <dbReference type="ChEBI" id="CHEBI:190135"/>
    </ligand>
</feature>
<dbReference type="OrthoDB" id="9807941at2"/>
<dbReference type="AlphaFoldDB" id="A0P5I5"/>
<reference evidence="8 9" key="1">
    <citation type="submission" date="2006-11" db="EMBL/GenBank/DDBJ databases">
        <authorList>
            <person name="Giovannoni S."/>
            <person name="Vergin K."/>
            <person name="Ferriera S."/>
            <person name="Johnson J."/>
            <person name="Kravitz S."/>
            <person name="Beeson K."/>
            <person name="Sutton G."/>
            <person name="Rogers Y.-H."/>
            <person name="Friedman R."/>
            <person name="Frazier M."/>
            <person name="Venter J.C."/>
        </authorList>
    </citation>
    <scope>NUCLEOTIDE SEQUENCE [LARGE SCALE GENOMIC DNA]</scope>
    <source>
        <strain evidence="8 9">HTCC2181</strain>
    </source>
</reference>
<dbReference type="InterPro" id="IPR036249">
    <property type="entry name" value="Thioredoxin-like_sf"/>
</dbReference>
<proteinExistence type="inferred from homology"/>
<evidence type="ECO:0000256" key="6">
    <source>
        <dbReference type="ARBA" id="ARBA00034078"/>
    </source>
</evidence>
<dbReference type="Proteomes" id="UP000054262">
    <property type="component" value="Unassembled WGS sequence"/>
</dbReference>
<evidence type="ECO:0000256" key="7">
    <source>
        <dbReference type="PIRSR" id="PIRSR000216-1"/>
    </source>
</evidence>
<comment type="cofactor">
    <cofactor evidence="6">
        <name>[2Fe-2S] cluster</name>
        <dbReference type="ChEBI" id="CHEBI:190135"/>
    </cofactor>
</comment>
<evidence type="ECO:0000256" key="1">
    <source>
        <dbReference type="ARBA" id="ARBA00010643"/>
    </source>
</evidence>
<evidence type="ECO:0000313" key="9">
    <source>
        <dbReference type="Proteomes" id="UP000054262"/>
    </source>
</evidence>
<feature type="binding site" evidence="7">
    <location>
        <position position="86"/>
    </location>
    <ligand>
        <name>[2Fe-2S] cluster</name>
        <dbReference type="ChEBI" id="CHEBI:190135"/>
    </ligand>
</feature>
<feature type="binding site" evidence="7">
    <location>
        <position position="126"/>
    </location>
    <ligand>
        <name>[2Fe-2S] cluster</name>
        <dbReference type="ChEBI" id="CHEBI:190135"/>
    </ligand>
</feature>
<dbReference type="Gene3D" id="3.40.30.10">
    <property type="entry name" value="Glutaredoxin"/>
    <property type="match status" value="1"/>
</dbReference>